<dbReference type="GO" id="GO:1902201">
    <property type="term" value="P:negative regulation of bacterial-type flagellum-dependent cell motility"/>
    <property type="evidence" value="ECO:0007669"/>
    <property type="project" value="TreeGrafter"/>
</dbReference>
<dbReference type="InterPro" id="IPR050469">
    <property type="entry name" value="Diguanylate_Cyclase"/>
</dbReference>
<dbReference type="Pfam" id="PF13185">
    <property type="entry name" value="GAF_2"/>
    <property type="match status" value="1"/>
</dbReference>
<feature type="transmembrane region" description="Helical" evidence="1">
    <location>
        <begin position="27"/>
        <end position="48"/>
    </location>
</feature>
<reference evidence="3" key="1">
    <citation type="submission" date="2016-08" db="EMBL/GenBank/DDBJ databases">
        <authorList>
            <person name="Seilhamer J.J."/>
        </authorList>
    </citation>
    <scope>NUCLEOTIDE SEQUENCE</scope>
    <source>
        <strain evidence="3">86</strain>
    </source>
</reference>
<keyword evidence="1" id="KW-0472">Membrane</keyword>
<dbReference type="InterPro" id="IPR029016">
    <property type="entry name" value="GAF-like_dom_sf"/>
</dbReference>
<feature type="transmembrane region" description="Helical" evidence="1">
    <location>
        <begin position="96"/>
        <end position="113"/>
    </location>
</feature>
<dbReference type="EMBL" id="FMJE01000005">
    <property type="protein sequence ID" value="SCM82834.1"/>
    <property type="molecule type" value="Genomic_DNA"/>
</dbReference>
<dbReference type="Pfam" id="PF17159">
    <property type="entry name" value="MASE3"/>
    <property type="match status" value="1"/>
</dbReference>
<gene>
    <name evidence="3" type="ORF">KL86SPO_50606</name>
</gene>
<dbReference type="Gene3D" id="3.30.450.40">
    <property type="match status" value="2"/>
</dbReference>
<dbReference type="CDD" id="cd01949">
    <property type="entry name" value="GGDEF"/>
    <property type="match status" value="1"/>
</dbReference>
<dbReference type="GO" id="GO:0052621">
    <property type="term" value="F:diguanylate cyclase activity"/>
    <property type="evidence" value="ECO:0007669"/>
    <property type="project" value="TreeGrafter"/>
</dbReference>
<evidence type="ECO:0000259" key="2">
    <source>
        <dbReference type="PROSITE" id="PS50887"/>
    </source>
</evidence>
<feature type="transmembrane region" description="Helical" evidence="1">
    <location>
        <begin position="133"/>
        <end position="152"/>
    </location>
</feature>
<dbReference type="InterPro" id="IPR033425">
    <property type="entry name" value="MASE3"/>
</dbReference>
<dbReference type="GO" id="GO:0005886">
    <property type="term" value="C:plasma membrane"/>
    <property type="evidence" value="ECO:0007669"/>
    <property type="project" value="TreeGrafter"/>
</dbReference>
<accession>A0A212LZ12</accession>
<organism evidence="3">
    <name type="scientific">uncultured Sporomusa sp</name>
    <dbReference type="NCBI Taxonomy" id="307249"/>
    <lineage>
        <taxon>Bacteria</taxon>
        <taxon>Bacillati</taxon>
        <taxon>Bacillota</taxon>
        <taxon>Negativicutes</taxon>
        <taxon>Selenomonadales</taxon>
        <taxon>Sporomusaceae</taxon>
        <taxon>Sporomusa</taxon>
        <taxon>environmental samples</taxon>
    </lineage>
</organism>
<keyword evidence="1" id="KW-1133">Transmembrane helix</keyword>
<dbReference type="PROSITE" id="PS50887">
    <property type="entry name" value="GGDEF"/>
    <property type="match status" value="1"/>
</dbReference>
<dbReference type="InterPro" id="IPR043128">
    <property type="entry name" value="Rev_trsase/Diguanyl_cyclase"/>
</dbReference>
<protein>
    <submittedName>
        <fullName evidence="3">Diguanylate cyclase</fullName>
    </submittedName>
</protein>
<dbReference type="SUPFAM" id="SSF55073">
    <property type="entry name" value="Nucleotide cyclase"/>
    <property type="match status" value="1"/>
</dbReference>
<dbReference type="SMART" id="SM00065">
    <property type="entry name" value="GAF"/>
    <property type="match status" value="1"/>
</dbReference>
<proteinExistence type="predicted"/>
<dbReference type="PANTHER" id="PTHR45138">
    <property type="entry name" value="REGULATORY COMPONENTS OF SENSORY TRANSDUCTION SYSTEM"/>
    <property type="match status" value="1"/>
</dbReference>
<dbReference type="AlphaFoldDB" id="A0A212LZ12"/>
<dbReference type="InterPro" id="IPR003018">
    <property type="entry name" value="GAF"/>
</dbReference>
<feature type="transmembrane region" description="Helical" evidence="1">
    <location>
        <begin position="204"/>
        <end position="222"/>
    </location>
</feature>
<dbReference type="NCBIfam" id="TIGR00254">
    <property type="entry name" value="GGDEF"/>
    <property type="match status" value="1"/>
</dbReference>
<name>A0A212LZ12_9FIRM</name>
<dbReference type="Gene3D" id="3.30.70.270">
    <property type="match status" value="1"/>
</dbReference>
<keyword evidence="1" id="KW-0812">Transmembrane</keyword>
<dbReference type="SUPFAM" id="SSF55781">
    <property type="entry name" value="GAF domain-like"/>
    <property type="match status" value="2"/>
</dbReference>
<dbReference type="SMART" id="SM00267">
    <property type="entry name" value="GGDEF"/>
    <property type="match status" value="1"/>
</dbReference>
<dbReference type="FunFam" id="3.30.70.270:FF:000001">
    <property type="entry name" value="Diguanylate cyclase domain protein"/>
    <property type="match status" value="1"/>
</dbReference>
<feature type="transmembrane region" description="Helical" evidence="1">
    <location>
        <begin position="60"/>
        <end position="84"/>
    </location>
</feature>
<evidence type="ECO:0000256" key="1">
    <source>
        <dbReference type="SAM" id="Phobius"/>
    </source>
</evidence>
<feature type="domain" description="GGDEF" evidence="2">
    <location>
        <begin position="675"/>
        <end position="811"/>
    </location>
</feature>
<evidence type="ECO:0000313" key="3">
    <source>
        <dbReference type="EMBL" id="SCM82834.1"/>
    </source>
</evidence>
<dbReference type="Pfam" id="PF00990">
    <property type="entry name" value="GGDEF"/>
    <property type="match status" value="1"/>
</dbReference>
<feature type="transmembrane region" description="Helical" evidence="1">
    <location>
        <begin position="231"/>
        <end position="251"/>
    </location>
</feature>
<feature type="transmembrane region" description="Helical" evidence="1">
    <location>
        <begin position="164"/>
        <end position="184"/>
    </location>
</feature>
<dbReference type="InterPro" id="IPR029787">
    <property type="entry name" value="Nucleotide_cyclase"/>
</dbReference>
<dbReference type="InterPro" id="IPR000160">
    <property type="entry name" value="GGDEF_dom"/>
</dbReference>
<sequence length="817" mass="92007">MLVRVTEMLLGLKGGIKVSLLIKTLKANVRLAALATVLFGIVGLISWMPEHFYVIYPENLYLSIHTVAEIICLVIALSVFIVVWYGWPQTNNSRDLVIAMVFLAVGIFDFAHLLSYKGMPDFITANSENKASIFWIISRLLVSGGLLAAVYIPRRSISAVFHRLYLLTITISAAVSLVGMVILFERSLVPMFIAGHGQTVEKITLEYIAMGFNLLAIYLYGCRNPSQQSVFLLRVSLVFSLAAGMSFTLYAHTYDSFHFLGHIYKIMAYYCVLRSLLQTSILRPYMRISRLNQALKHMAEKRMSLYKETRDSDRILRQAFIQLGATLASKHDLAAMLQQVVTATGTVFQCEHVFLSLVEGKTLKIVAYLSSFKPPERLQPEKSFMGKVFFDKRSIVIDNVENHSDVIQDTLCQAQLKSMVGAPIRHNGDVIGVLVLFSRKERAFTQHDAQFLSVFSHHAGEAIKNARAYETTVESFTQLTLLYDVVKDLAVQKSPGAILTRVAEKLYSLFAADGTVAFIMHHRDDGIHTEPVFTTGFEQKEIDHLQRVFSDGKMTWPWSGLSSMDESTAYDSERSLITMSVLMSRRLNILPLLANGKLQGLIVLGWNDTTKEIPQGKELMLSTIASQTAIGLERAYLYDHFQAMALTDPLTRLANRRQFEMALGREISRTLNYNRPLSLIMLDIDFFKKVNDTWGHLAGDVILQKMGAMIKEHFRTTDISARYGGEEFAIVLPETGLAEARRLAENFRQFIETAKFEVDDTVITITISLGVATFEICTGWEDPKTKIIDAADQSLYRAKQQGRNRVECHISPNCPYI</sequence>
<dbReference type="GO" id="GO:0043709">
    <property type="term" value="P:cell adhesion involved in single-species biofilm formation"/>
    <property type="evidence" value="ECO:0007669"/>
    <property type="project" value="TreeGrafter"/>
</dbReference>
<dbReference type="PANTHER" id="PTHR45138:SF9">
    <property type="entry name" value="DIGUANYLATE CYCLASE DGCM-RELATED"/>
    <property type="match status" value="1"/>
</dbReference>